<dbReference type="GO" id="GO:0006784">
    <property type="term" value="P:heme A biosynthetic process"/>
    <property type="evidence" value="ECO:0007669"/>
    <property type="project" value="UniProtKB-UniRule"/>
</dbReference>
<dbReference type="RefSeq" id="WP_155446391.1">
    <property type="nucleotide sequence ID" value="NZ_JAOQNR010000012.1"/>
</dbReference>
<dbReference type="EMBL" id="WNKS01000010">
    <property type="protein sequence ID" value="MTV31703.1"/>
    <property type="molecule type" value="Genomic_DNA"/>
</dbReference>
<evidence type="ECO:0000256" key="6">
    <source>
        <dbReference type="ARBA" id="ARBA00023002"/>
    </source>
</evidence>
<evidence type="ECO:0000256" key="4">
    <source>
        <dbReference type="ARBA" id="ARBA00022723"/>
    </source>
</evidence>
<dbReference type="UniPathway" id="UPA00269">
    <property type="reaction ID" value="UER00713"/>
</dbReference>
<evidence type="ECO:0000256" key="12">
    <source>
        <dbReference type="HAMAP-Rule" id="MF_01665"/>
    </source>
</evidence>
<feature type="transmembrane region" description="Helical" evidence="12">
    <location>
        <begin position="270"/>
        <end position="287"/>
    </location>
</feature>
<feature type="binding site" description="axial binding residue" evidence="12">
    <location>
        <position position="329"/>
    </location>
    <ligand>
        <name>heme</name>
        <dbReference type="ChEBI" id="CHEBI:30413"/>
    </ligand>
    <ligandPart>
        <name>Fe</name>
        <dbReference type="ChEBI" id="CHEBI:18248"/>
    </ligandPart>
</feature>
<dbReference type="Proteomes" id="UP000439113">
    <property type="component" value="Unassembled WGS sequence"/>
</dbReference>
<dbReference type="Pfam" id="PF02628">
    <property type="entry name" value="COX15-CtaA"/>
    <property type="match status" value="1"/>
</dbReference>
<evidence type="ECO:0000256" key="1">
    <source>
        <dbReference type="ARBA" id="ARBA00001970"/>
    </source>
</evidence>
<comment type="subcellular location">
    <subcellularLocation>
        <location evidence="12">Cell membrane</location>
        <topology evidence="12">Multi-pass membrane protein</topology>
    </subcellularLocation>
    <subcellularLocation>
        <location evidence="2">Membrane</location>
        <topology evidence="2">Multi-pass membrane protein</topology>
    </subcellularLocation>
</comment>
<sequence>MLQNAKTTVADPLAAVRRWLFAVAGLIALMVLAGGAARLAVSGFSITEWKPITGVMPPLSQDDWRDAFEKYKQNPQYAQIFADMDLSRFQTIYLWEWAHRVLGRLIALAFALPLAFFWLKGLVTGALRGKLLFILALGGLQGFVGWWMVYSGLSERTAVAQARLVLHLLLACFTFVAILWTAEGLRPNFRDPMGRDARGFRIEAGLLLALVFAQIGFGALVAGARAGLAYNTWPLIDGRFIPPAESLFSLTPLWANFFDNALTVQFQHRMAAYLALLLCLFHAFHISRERLARRAVRRALALALLILAQAGLGVTTLLLAAPLPAALAHQALAVGVLALATLHRAKLG</sequence>
<keyword evidence="9 12" id="KW-0472">Membrane</keyword>
<dbReference type="GO" id="GO:0005886">
    <property type="term" value="C:plasma membrane"/>
    <property type="evidence" value="ECO:0007669"/>
    <property type="project" value="UniProtKB-SubCell"/>
</dbReference>
<evidence type="ECO:0000256" key="8">
    <source>
        <dbReference type="ARBA" id="ARBA00023133"/>
    </source>
</evidence>
<dbReference type="InterPro" id="IPR003780">
    <property type="entry name" value="COX15/CtaA_fam"/>
</dbReference>
<evidence type="ECO:0000313" key="14">
    <source>
        <dbReference type="Proteomes" id="UP000439113"/>
    </source>
</evidence>
<comment type="pathway">
    <text evidence="10 12">Porphyrin-containing compound metabolism; heme A biosynthesis; heme A from heme O: step 1/1.</text>
</comment>
<feature type="binding site" description="axial binding residue" evidence="12">
    <location>
        <position position="268"/>
    </location>
    <ligand>
        <name>heme</name>
        <dbReference type="ChEBI" id="CHEBI:30413"/>
    </ligand>
    <ligandPart>
        <name>Fe</name>
        <dbReference type="ChEBI" id="CHEBI:18248"/>
    </ligandPart>
</feature>
<name>A0A6N8DR92_RHOAC</name>
<keyword evidence="7 12" id="KW-0408">Iron</keyword>
<reference evidence="13 14" key="1">
    <citation type="submission" date="2019-11" db="EMBL/GenBank/DDBJ databases">
        <title>Whole-genome sequence of a Rhodoblastus acidophilus DSM 142.</title>
        <authorList>
            <person name="Kyndt J.A."/>
            <person name="Meyer T.E."/>
        </authorList>
    </citation>
    <scope>NUCLEOTIDE SEQUENCE [LARGE SCALE GENOMIC DNA]</scope>
    <source>
        <strain evidence="13 14">DSM 142</strain>
    </source>
</reference>
<organism evidence="13 14">
    <name type="scientific">Rhodoblastus acidophilus</name>
    <name type="common">Rhodopseudomonas acidophila</name>
    <dbReference type="NCBI Taxonomy" id="1074"/>
    <lineage>
        <taxon>Bacteria</taxon>
        <taxon>Pseudomonadati</taxon>
        <taxon>Pseudomonadota</taxon>
        <taxon>Alphaproteobacteria</taxon>
        <taxon>Hyphomicrobiales</taxon>
        <taxon>Rhodoblastaceae</taxon>
        <taxon>Rhodoblastus</taxon>
    </lineage>
</organism>
<evidence type="ECO:0000256" key="5">
    <source>
        <dbReference type="ARBA" id="ARBA00022989"/>
    </source>
</evidence>
<comment type="subunit">
    <text evidence="12">Interacts with CtaB.</text>
</comment>
<keyword evidence="3 12" id="KW-0812">Transmembrane</keyword>
<dbReference type="PANTHER" id="PTHR23289">
    <property type="entry name" value="CYTOCHROME C OXIDASE ASSEMBLY PROTEIN COX15"/>
    <property type="match status" value="1"/>
</dbReference>
<proteinExistence type="inferred from homology"/>
<comment type="function">
    <text evidence="12">Catalyzes the conversion of heme O to heme A by two successive hydroxylations of the methyl group at C8. The first hydroxylation forms heme I, the second hydroxylation results in an unstable dihydroxymethyl group, which spontaneously dehydrates, resulting in the formyl group of heme A.</text>
</comment>
<protein>
    <recommendedName>
        <fullName evidence="12">Heme A synthase</fullName>
        <shortName evidence="12">HAS</shortName>
        <ecNumber evidence="12">1.17.99.9</ecNumber>
    </recommendedName>
    <alternativeName>
        <fullName evidence="12">Cytochrome aa3-controlling protein</fullName>
    </alternativeName>
</protein>
<evidence type="ECO:0000256" key="3">
    <source>
        <dbReference type="ARBA" id="ARBA00022692"/>
    </source>
</evidence>
<dbReference type="PANTHER" id="PTHR23289:SF2">
    <property type="entry name" value="CYTOCHROME C OXIDASE ASSEMBLY PROTEIN COX15 HOMOLOG"/>
    <property type="match status" value="1"/>
</dbReference>
<gene>
    <name evidence="12" type="primary">ctaA</name>
    <name evidence="13" type="ORF">GJ654_11945</name>
</gene>
<comment type="similarity">
    <text evidence="12">Belongs to the COX15/CtaA family. Type 2 subfamily.</text>
</comment>
<comment type="cofactor">
    <cofactor evidence="1 12">
        <name>heme b</name>
        <dbReference type="ChEBI" id="CHEBI:60344"/>
    </cofactor>
</comment>
<evidence type="ECO:0000256" key="7">
    <source>
        <dbReference type="ARBA" id="ARBA00023004"/>
    </source>
</evidence>
<evidence type="ECO:0000256" key="11">
    <source>
        <dbReference type="ARBA" id="ARBA00048044"/>
    </source>
</evidence>
<dbReference type="InterPro" id="IPR023754">
    <property type="entry name" value="HemeA_Synthase_type2"/>
</dbReference>
<dbReference type="EC" id="1.17.99.9" evidence="12"/>
<feature type="transmembrane region" description="Helical" evidence="12">
    <location>
        <begin position="162"/>
        <end position="182"/>
    </location>
</feature>
<dbReference type="GO" id="GO:0046872">
    <property type="term" value="F:metal ion binding"/>
    <property type="evidence" value="ECO:0007669"/>
    <property type="project" value="UniProtKB-KW"/>
</dbReference>
<evidence type="ECO:0000256" key="10">
    <source>
        <dbReference type="ARBA" id="ARBA00044501"/>
    </source>
</evidence>
<comment type="caution">
    <text evidence="13">The sequence shown here is derived from an EMBL/GenBank/DDBJ whole genome shotgun (WGS) entry which is preliminary data.</text>
</comment>
<evidence type="ECO:0000313" key="13">
    <source>
        <dbReference type="EMBL" id="MTV31703.1"/>
    </source>
</evidence>
<dbReference type="HAMAP" id="MF_01665">
    <property type="entry name" value="HemeA_synth_type2"/>
    <property type="match status" value="1"/>
</dbReference>
<feature type="transmembrane region" description="Helical" evidence="12">
    <location>
        <begin position="101"/>
        <end position="119"/>
    </location>
</feature>
<dbReference type="GO" id="GO:0120547">
    <property type="term" value="F:heme A synthase activity"/>
    <property type="evidence" value="ECO:0007669"/>
    <property type="project" value="UniProtKB-EC"/>
</dbReference>
<keyword evidence="6 12" id="KW-0560">Oxidoreductase</keyword>
<feature type="transmembrane region" description="Helical" evidence="12">
    <location>
        <begin position="20"/>
        <end position="41"/>
    </location>
</feature>
<feature type="transmembrane region" description="Helical" evidence="12">
    <location>
        <begin position="299"/>
        <end position="321"/>
    </location>
</feature>
<keyword evidence="4 12" id="KW-0479">Metal-binding</keyword>
<dbReference type="AlphaFoldDB" id="A0A6N8DR92"/>
<accession>A0A6N8DR92</accession>
<evidence type="ECO:0000256" key="9">
    <source>
        <dbReference type="ARBA" id="ARBA00023136"/>
    </source>
</evidence>
<keyword evidence="12" id="KW-1003">Cell membrane</keyword>
<keyword evidence="5 12" id="KW-1133">Transmembrane helix</keyword>
<feature type="transmembrane region" description="Helical" evidence="12">
    <location>
        <begin position="202"/>
        <end position="224"/>
    </location>
</feature>
<dbReference type="OrthoDB" id="9793156at2"/>
<feature type="transmembrane region" description="Helical" evidence="12">
    <location>
        <begin position="327"/>
        <end position="345"/>
    </location>
</feature>
<comment type="catalytic activity">
    <reaction evidence="11">
        <text>Fe(II)-heme o + 2 A + H2O = Fe(II)-heme a + 2 AH2</text>
        <dbReference type="Rhea" id="RHEA:63388"/>
        <dbReference type="ChEBI" id="CHEBI:13193"/>
        <dbReference type="ChEBI" id="CHEBI:15377"/>
        <dbReference type="ChEBI" id="CHEBI:17499"/>
        <dbReference type="ChEBI" id="CHEBI:60530"/>
        <dbReference type="ChEBI" id="CHEBI:61715"/>
        <dbReference type="EC" id="1.17.99.9"/>
    </reaction>
    <physiologicalReaction direction="left-to-right" evidence="11">
        <dbReference type="Rhea" id="RHEA:63389"/>
    </physiologicalReaction>
</comment>
<keyword evidence="8 12" id="KW-0350">Heme biosynthesis</keyword>
<evidence type="ECO:0000256" key="2">
    <source>
        <dbReference type="ARBA" id="ARBA00004141"/>
    </source>
</evidence>
<feature type="transmembrane region" description="Helical" evidence="12">
    <location>
        <begin position="131"/>
        <end position="150"/>
    </location>
</feature>